<reference evidence="2 3" key="1">
    <citation type="submission" date="2024-07" db="EMBL/GenBank/DDBJ databases">
        <title>Genomic Encyclopedia of Type Strains, Phase V (KMG-V): Genome sequencing to study the core and pangenomes of soil and plant-associated prokaryotes.</title>
        <authorList>
            <person name="Whitman W."/>
        </authorList>
    </citation>
    <scope>NUCLEOTIDE SEQUENCE [LARGE SCALE GENOMIC DNA]</scope>
    <source>
        <strain evidence="2 3">USDA 415</strain>
    </source>
</reference>
<feature type="region of interest" description="Disordered" evidence="1">
    <location>
        <begin position="176"/>
        <end position="231"/>
    </location>
</feature>
<proteinExistence type="predicted"/>
<evidence type="ECO:0000313" key="3">
    <source>
        <dbReference type="Proteomes" id="UP001565471"/>
    </source>
</evidence>
<comment type="caution">
    <text evidence="2">The sequence shown here is derived from an EMBL/GenBank/DDBJ whole genome shotgun (WGS) entry which is preliminary data.</text>
</comment>
<organism evidence="2 3">
    <name type="scientific">Bradyrhizobium elkanii</name>
    <dbReference type="NCBI Taxonomy" id="29448"/>
    <lineage>
        <taxon>Bacteria</taxon>
        <taxon>Pseudomonadati</taxon>
        <taxon>Pseudomonadota</taxon>
        <taxon>Alphaproteobacteria</taxon>
        <taxon>Hyphomicrobiales</taxon>
        <taxon>Nitrobacteraceae</taxon>
        <taxon>Bradyrhizobium</taxon>
    </lineage>
</organism>
<feature type="compositionally biased region" description="Gly residues" evidence="1">
    <location>
        <begin position="135"/>
        <end position="149"/>
    </location>
</feature>
<evidence type="ECO:0008006" key="4">
    <source>
        <dbReference type="Google" id="ProtNLM"/>
    </source>
</evidence>
<name>A0ABV4F0A2_BRAEL</name>
<dbReference type="Gene3D" id="2.40.50.230">
    <property type="entry name" value="Gp5 N-terminal domain"/>
    <property type="match status" value="1"/>
</dbReference>
<feature type="region of interest" description="Disordered" evidence="1">
    <location>
        <begin position="41"/>
        <end position="65"/>
    </location>
</feature>
<gene>
    <name evidence="2" type="ORF">ABIF29_003627</name>
</gene>
<evidence type="ECO:0000313" key="2">
    <source>
        <dbReference type="EMBL" id="MEY9316828.1"/>
    </source>
</evidence>
<feature type="region of interest" description="Disordered" evidence="1">
    <location>
        <begin position="131"/>
        <end position="158"/>
    </location>
</feature>
<keyword evidence="3" id="KW-1185">Reference proteome</keyword>
<sequence length="405" mass="45136">MRALHAIERRLQDMERKFQNKERLGRIVDVKFENQRWFVKMNDGEDQTPSGSGGQGGSGRTFKSDWMPWKSFSHGTIKMSVPPKKGMQVLMRSVAGMPELATVEPHHYGPDTPSPHGKEDEVVKLIEDEDQQNGGQDGEGGGAEAGGESGGEEGGDKKWNHWLRETKDTHHLIIRKKDDQQQDDSQDQTSPEAGGGGGGELDAMNSKGGQRKQKSRKIPEVEEDGDDDTTQVKSTKEYILKTVGKKKSYYRQDGEKVHIRYGDQDEKADILMDENQVKIQFKDKKAMVKWTEEDLTVQFGEDENAKMVMTDEDITITQGGEDASKIFITDHEIVVSQGDDASRVTIQEDYVEVKGATECSCGVDGRWVYINQGRVNLGVSGPKEMADKRVMTEAGPSQVVWAKIG</sequence>
<dbReference type="Proteomes" id="UP001565471">
    <property type="component" value="Unassembled WGS sequence"/>
</dbReference>
<dbReference type="RefSeq" id="WP_253623459.1">
    <property type="nucleotide sequence ID" value="NZ_CP126004.1"/>
</dbReference>
<evidence type="ECO:0000256" key="1">
    <source>
        <dbReference type="SAM" id="MobiDB-lite"/>
    </source>
</evidence>
<accession>A0ABV4F0A2</accession>
<dbReference type="InterPro" id="IPR037026">
    <property type="entry name" value="Vgr_OB-fold_dom_sf"/>
</dbReference>
<dbReference type="EMBL" id="JBGBZA010000002">
    <property type="protein sequence ID" value="MEY9316828.1"/>
    <property type="molecule type" value="Genomic_DNA"/>
</dbReference>
<protein>
    <recommendedName>
        <fullName evidence="4">Gp5/Type VI secretion system Vgr protein OB-fold domain-containing protein</fullName>
    </recommendedName>
</protein>